<keyword evidence="2" id="KW-0521">NADP</keyword>
<proteinExistence type="inferred from homology"/>
<feature type="domain" description="NmrA-like" evidence="3">
    <location>
        <begin position="2"/>
        <end position="233"/>
    </location>
</feature>
<evidence type="ECO:0000256" key="1">
    <source>
        <dbReference type="ARBA" id="ARBA00006328"/>
    </source>
</evidence>
<dbReference type="PANTHER" id="PTHR42748">
    <property type="entry name" value="NITROGEN METABOLITE REPRESSION PROTEIN NMRA FAMILY MEMBER"/>
    <property type="match status" value="1"/>
</dbReference>
<evidence type="ECO:0000313" key="5">
    <source>
        <dbReference type="Proteomes" id="UP000029647"/>
    </source>
</evidence>
<protein>
    <recommendedName>
        <fullName evidence="3">NmrA-like domain-containing protein</fullName>
    </recommendedName>
</protein>
<reference evidence="4 5" key="1">
    <citation type="journal article" date="2014" name="Genome Announc.">
        <title>Draft Genome Sequences of Marine Flavobacterium Nonlabens Strains NR17, NR24, NR27, NR32, NR33, and Ara13.</title>
        <authorList>
            <person name="Nakanishi M."/>
            <person name="Meirelles P."/>
            <person name="Suzuki R."/>
            <person name="Takatani N."/>
            <person name="Mino S."/>
            <person name="Suda W."/>
            <person name="Oshima K."/>
            <person name="Hattori M."/>
            <person name="Ohkuma M."/>
            <person name="Hosokawa M."/>
            <person name="Miyashita K."/>
            <person name="Thompson F.L."/>
            <person name="Niwa A."/>
            <person name="Sawabe T."/>
            <person name="Sawabe T."/>
        </authorList>
    </citation>
    <scope>NUCLEOTIDE SEQUENCE [LARGE SCALE GENOMIC DNA]</scope>
    <source>
        <strain evidence="5">JCM19275</strain>
    </source>
</reference>
<evidence type="ECO:0000259" key="3">
    <source>
        <dbReference type="Pfam" id="PF05368"/>
    </source>
</evidence>
<dbReference type="InterPro" id="IPR008030">
    <property type="entry name" value="NmrA-like"/>
</dbReference>
<dbReference type="EMBL" id="BBNT01000002">
    <property type="protein sequence ID" value="GAL74574.1"/>
    <property type="molecule type" value="Genomic_DNA"/>
</dbReference>
<comment type="caution">
    <text evidence="4">The sequence shown here is derived from an EMBL/GenBank/DDBJ whole genome shotgun (WGS) entry which is preliminary data.</text>
</comment>
<dbReference type="Pfam" id="PF05368">
    <property type="entry name" value="NmrA"/>
    <property type="match status" value="1"/>
</dbReference>
<dbReference type="SUPFAM" id="SSF51735">
    <property type="entry name" value="NAD(P)-binding Rossmann-fold domains"/>
    <property type="match status" value="1"/>
</dbReference>
<dbReference type="AlphaFoldDB" id="A0A090WGR9"/>
<gene>
    <name evidence="4" type="ORF">JCM19275_3429</name>
</gene>
<dbReference type="InterPro" id="IPR036291">
    <property type="entry name" value="NAD(P)-bd_dom_sf"/>
</dbReference>
<sequence>MKVFVTGASGFQGGNIAGALLNQNHEVTTLKREPSAGAPVLQGVEVVKGGLDSRESLATAMKGTQAAVYSFPLLFDMELTKAYTENFIAAAKQENVELVVFNTTFHLAKEETGFLALDLKVAIKKLLDASGLNVITLAPDIYLDNIAAPWSVPVILENKIVPYPIASDKKLPWISHSDLGQYVAKAILKPELAGQTLPIGGNLVSGNDIAAAISSEIGQDLNFVPVPVNEFEKQLAQDLVI</sequence>
<organism evidence="4 5">
    <name type="scientific">Nonlabens ulvanivorans</name>
    <name type="common">Persicivirga ulvanivorans</name>
    <dbReference type="NCBI Taxonomy" id="906888"/>
    <lineage>
        <taxon>Bacteria</taxon>
        <taxon>Pseudomonadati</taxon>
        <taxon>Bacteroidota</taxon>
        <taxon>Flavobacteriia</taxon>
        <taxon>Flavobacteriales</taxon>
        <taxon>Flavobacteriaceae</taxon>
        <taxon>Nonlabens</taxon>
    </lineage>
</organism>
<accession>A0A090WGR9</accession>
<dbReference type="PANTHER" id="PTHR42748:SF7">
    <property type="entry name" value="NMRA LIKE REDOX SENSOR 1-RELATED"/>
    <property type="match status" value="1"/>
</dbReference>
<dbReference type="Gene3D" id="3.40.50.720">
    <property type="entry name" value="NAD(P)-binding Rossmann-like Domain"/>
    <property type="match status" value="1"/>
</dbReference>
<comment type="similarity">
    <text evidence="1">Belongs to the NmrA-type oxidoreductase family.</text>
</comment>
<evidence type="ECO:0000313" key="4">
    <source>
        <dbReference type="EMBL" id="GAL74574.1"/>
    </source>
</evidence>
<evidence type="ECO:0000256" key="2">
    <source>
        <dbReference type="ARBA" id="ARBA00022857"/>
    </source>
</evidence>
<dbReference type="Proteomes" id="UP000029647">
    <property type="component" value="Unassembled WGS sequence"/>
</dbReference>
<name>A0A090WGR9_NONUL</name>
<dbReference type="InterPro" id="IPR051164">
    <property type="entry name" value="NmrA-like_oxidored"/>
</dbReference>